<feature type="compositionally biased region" description="Polar residues" evidence="1">
    <location>
        <begin position="1046"/>
        <end position="1057"/>
    </location>
</feature>
<name>A0AAN9A4V8_HALRR</name>
<feature type="compositionally biased region" description="Low complexity" evidence="1">
    <location>
        <begin position="1403"/>
        <end position="1419"/>
    </location>
</feature>
<feature type="region of interest" description="Disordered" evidence="1">
    <location>
        <begin position="2297"/>
        <end position="2329"/>
    </location>
</feature>
<keyword evidence="2" id="KW-0732">Signal</keyword>
<feature type="region of interest" description="Disordered" evidence="1">
    <location>
        <begin position="2519"/>
        <end position="2543"/>
    </location>
</feature>
<feature type="region of interest" description="Disordered" evidence="1">
    <location>
        <begin position="512"/>
        <end position="538"/>
    </location>
</feature>
<protein>
    <recommendedName>
        <fullName evidence="5">LisH domain-containing protein</fullName>
    </recommendedName>
</protein>
<feature type="region of interest" description="Disordered" evidence="1">
    <location>
        <begin position="1203"/>
        <end position="1226"/>
    </location>
</feature>
<feature type="compositionally biased region" description="Polar residues" evidence="1">
    <location>
        <begin position="1005"/>
        <end position="1037"/>
    </location>
</feature>
<evidence type="ECO:0000313" key="3">
    <source>
        <dbReference type="EMBL" id="KAK7072475.1"/>
    </source>
</evidence>
<gene>
    <name evidence="3" type="ORF">SK128_018346</name>
</gene>
<feature type="region of interest" description="Disordered" evidence="1">
    <location>
        <begin position="2454"/>
        <end position="2474"/>
    </location>
</feature>
<feature type="region of interest" description="Disordered" evidence="1">
    <location>
        <begin position="1731"/>
        <end position="1766"/>
    </location>
</feature>
<evidence type="ECO:0000313" key="4">
    <source>
        <dbReference type="Proteomes" id="UP001381693"/>
    </source>
</evidence>
<feature type="compositionally biased region" description="Polar residues" evidence="1">
    <location>
        <begin position="2302"/>
        <end position="2314"/>
    </location>
</feature>
<feature type="region of interest" description="Disordered" evidence="1">
    <location>
        <begin position="2943"/>
        <end position="2981"/>
    </location>
</feature>
<feature type="region of interest" description="Disordered" evidence="1">
    <location>
        <begin position="2156"/>
        <end position="2182"/>
    </location>
</feature>
<feature type="chain" id="PRO_5042982491" description="LisH domain-containing protein" evidence="2">
    <location>
        <begin position="20"/>
        <end position="3107"/>
    </location>
</feature>
<feature type="compositionally biased region" description="Basic and acidic residues" evidence="1">
    <location>
        <begin position="2718"/>
        <end position="2733"/>
    </location>
</feature>
<feature type="region of interest" description="Disordered" evidence="1">
    <location>
        <begin position="899"/>
        <end position="954"/>
    </location>
</feature>
<evidence type="ECO:0000256" key="2">
    <source>
        <dbReference type="SAM" id="SignalP"/>
    </source>
</evidence>
<feature type="compositionally biased region" description="Low complexity" evidence="1">
    <location>
        <begin position="448"/>
        <end position="457"/>
    </location>
</feature>
<feature type="compositionally biased region" description="Polar residues" evidence="1">
    <location>
        <begin position="512"/>
        <end position="521"/>
    </location>
</feature>
<feature type="compositionally biased region" description="Polar residues" evidence="1">
    <location>
        <begin position="1674"/>
        <end position="1693"/>
    </location>
</feature>
<evidence type="ECO:0008006" key="5">
    <source>
        <dbReference type="Google" id="ProtNLM"/>
    </source>
</evidence>
<reference evidence="3 4" key="1">
    <citation type="submission" date="2023-11" db="EMBL/GenBank/DDBJ databases">
        <title>Halocaridina rubra genome assembly.</title>
        <authorList>
            <person name="Smith C."/>
        </authorList>
    </citation>
    <scope>NUCLEOTIDE SEQUENCE [LARGE SCALE GENOMIC DNA]</scope>
    <source>
        <strain evidence="3">EP-1</strain>
        <tissue evidence="3">Whole</tissue>
    </source>
</reference>
<dbReference type="Proteomes" id="UP001381693">
    <property type="component" value="Unassembled WGS sequence"/>
</dbReference>
<keyword evidence="4" id="KW-1185">Reference proteome</keyword>
<dbReference type="EMBL" id="JAXCGZ010013468">
    <property type="protein sequence ID" value="KAK7072475.1"/>
    <property type="molecule type" value="Genomic_DNA"/>
</dbReference>
<feature type="region of interest" description="Disordered" evidence="1">
    <location>
        <begin position="1150"/>
        <end position="1183"/>
    </location>
</feature>
<feature type="compositionally biased region" description="Low complexity" evidence="1">
    <location>
        <begin position="2950"/>
        <end position="2961"/>
    </location>
</feature>
<feature type="region of interest" description="Disordered" evidence="1">
    <location>
        <begin position="2792"/>
        <end position="2811"/>
    </location>
</feature>
<feature type="compositionally biased region" description="Polar residues" evidence="1">
    <location>
        <begin position="1081"/>
        <end position="1092"/>
    </location>
</feature>
<feature type="signal peptide" evidence="2">
    <location>
        <begin position="1"/>
        <end position="19"/>
    </location>
</feature>
<feature type="compositionally biased region" description="Basic residues" evidence="1">
    <location>
        <begin position="1732"/>
        <end position="1742"/>
    </location>
</feature>
<dbReference type="InterPro" id="IPR006594">
    <property type="entry name" value="LisH"/>
</dbReference>
<comment type="caution">
    <text evidence="3">The sequence shown here is derived from an EMBL/GenBank/DDBJ whole genome shotgun (WGS) entry which is preliminary data.</text>
</comment>
<feature type="region of interest" description="Disordered" evidence="1">
    <location>
        <begin position="440"/>
        <end position="478"/>
    </location>
</feature>
<feature type="compositionally biased region" description="Basic and acidic residues" evidence="1">
    <location>
        <begin position="2519"/>
        <end position="2540"/>
    </location>
</feature>
<feature type="region of interest" description="Disordered" evidence="1">
    <location>
        <begin position="994"/>
        <end position="1092"/>
    </location>
</feature>
<accession>A0AAN9A4V8</accession>
<feature type="region of interest" description="Disordered" evidence="1">
    <location>
        <begin position="2634"/>
        <end position="2685"/>
    </location>
</feature>
<feature type="region of interest" description="Disordered" evidence="1">
    <location>
        <begin position="2704"/>
        <end position="2739"/>
    </location>
</feature>
<organism evidence="3 4">
    <name type="scientific">Halocaridina rubra</name>
    <name type="common">Hawaiian red shrimp</name>
    <dbReference type="NCBI Taxonomy" id="373956"/>
    <lineage>
        <taxon>Eukaryota</taxon>
        <taxon>Metazoa</taxon>
        <taxon>Ecdysozoa</taxon>
        <taxon>Arthropoda</taxon>
        <taxon>Crustacea</taxon>
        <taxon>Multicrustacea</taxon>
        <taxon>Malacostraca</taxon>
        <taxon>Eumalacostraca</taxon>
        <taxon>Eucarida</taxon>
        <taxon>Decapoda</taxon>
        <taxon>Pleocyemata</taxon>
        <taxon>Caridea</taxon>
        <taxon>Atyoidea</taxon>
        <taxon>Atyidae</taxon>
        <taxon>Halocaridina</taxon>
    </lineage>
</organism>
<feature type="compositionally biased region" description="Polar residues" evidence="1">
    <location>
        <begin position="2168"/>
        <end position="2182"/>
    </location>
</feature>
<feature type="region of interest" description="Disordered" evidence="1">
    <location>
        <begin position="1394"/>
        <end position="1427"/>
    </location>
</feature>
<feature type="region of interest" description="Disordered" evidence="1">
    <location>
        <begin position="2381"/>
        <end position="2408"/>
    </location>
</feature>
<feature type="compositionally biased region" description="Basic and acidic residues" evidence="1">
    <location>
        <begin position="1069"/>
        <end position="1080"/>
    </location>
</feature>
<proteinExistence type="predicted"/>
<feature type="region of interest" description="Disordered" evidence="1">
    <location>
        <begin position="1656"/>
        <end position="1693"/>
    </location>
</feature>
<feature type="region of interest" description="Disordered" evidence="1">
    <location>
        <begin position="294"/>
        <end position="313"/>
    </location>
</feature>
<sequence>MTTLLASVLPFLIVGYLEEHGFEKSAQSLLDEVPELSEIAKLRKQGRKANVLVCNSSLEEILTDYSSAKDHVRECIKSFPGTYRDVSKTGNLYEQVQGITDIISSIVTKNQNSSFNFKSRKNQGSRSMRLMSELRAAQEEEEESANIPHHYLNSTTSEPLLGSSFPHHRLHVETGKDYEVMSPLSGSLGPLRANYLNSPYIGSDFEIMPQKRKGQAKRRSSDQFIVSNTVKDSEASFEKILKSLYENTALHKKIAENINKGLSNQGKMTNMGVQSGSNSVESIKCDAVDGGFKMSSGSSHHQGTGTGGVNRTSEHSCGDVALIRELDHIVSNILSETTSDPAFENLIEEVFGSSSNPPSPSRKNDTSHTSPECSHHTTPGNSRPLSTPIPPINLPITDKMRSSSNSSSHLLTEMHNSQSSLNLSTDSQSSLNALASFVPDSSSPLNISSGKGSPSKSSFRDQGLKSSDSHCGDDHTEVCTSSSLLRPVGASTSEKTTFSLSLNCKERRSLRNSHISHLNSSDETEKTPVKKKLDKNKAKEDEKLGDQLILEFAEFQSSRCDRDSKNVMRKGSVRIDCEDAVPSDGKKSSCNEVSSILDRVVDTIPASTRDSSEVSTSDRVIESDLSVNQNSLGSSSKASSNVERVTVSDKELLKSPVQVLPSDRSSFERKILTTQESPVVSGTSDNSLTVSDTLHPNTCDDGVATKDVSAMEKDGTSAEMTDESAPLLVKSSSIPGIGCTTVKVYDDALYPKTPDSTYTITELEPMNPQPYDYEGCAGFEQPYNPDNTHNLLWGAVSDTHSLIHDANQNLSVATDANGAEQGQVLSLQVTGSGDIMVVQLPTSESFVSNLLPVSSSVTGVDTFTPNCSESTDVAVKSRADACVAELPAIYNKRESVKMSTISKKSRKRKKKVISEERVKKKRGRPRKYPRDMKVLSHTSVFTSNSQKPGSRSETQGLDVLAQSNCSSKNAEASASPQSIATLSLLNALTSLTPNKATASPEKNRSCQSSCSKSGLNDNLEKPNSVSVDEDNNFSSLKDSIHEGTDSNKTGKLNNVNSGLIIRNIMSPEKQMKDSPCKENISDNSKPLSNSSAHSPQLMALLALSREVPPFENNVTHRKAASVIKSPTAVPIKRGSQSTPRRKSNHIRVLDFGTPQKGCSPKAAQVSKGLKFSPQGKRKRKDILPAKKTRNCFLGNEKVLESISEDVSRNDEEKNSENDVKADENQLSATESKNMEKVHDICVKSLSIISKGNNDVSEDEGNLVLRIEEDENGKKKQIISTDEYVNKADAEAGVATKNFASSKTSQIASDSIQSKCMPSNESNCGSNVVETIVSTLETPFKGSQSGDLNNLVTEMPLVLVAPTPLFSKGQTPCQPDGDLNTPCVPYDRLDTGLKTPLLKDYPQGPYSSSSAGSSYYVPSVRSTPDSEGYSPGRLSTVFEDSLSQFALEECLDKDHHKYSGVDKPIVLSPRFSDSHMGRIIEQEMERHISNTGEMTGADDAAGCAELECDCTNTIKSDMPQERDWSIAVEKVEHPNCQLSPRKCKNSNGPIRAKSSRDDSHEKCQIVQDLANKNGCTKNYSYHSYSLRNLKSCSVNIERLKIITSSDTNAVNEQFDLDNEEIVLKKLEKRLEMGKKAVSKTQASKKSKCIKISSSLFRSPSKATREDGSPVRLRRNNAQSKPNKETGLTTMKTSNTDSSVDFIKRNLATFPSLTKAVDVSQECGFEKSNVERKVSKRKPQNRKSKYLDTFGSDVSSSEESESDSYLNKKTIPKEGEIYSERKSDNERINKSEATSVCSDSGRCDLTPSTYSGSVKHISSVEEMGESVFSAFPVEGNTGRLWFTKGAEVGQLHSPLEVKLHAGKYPEKICKQSGRSPVIEVQEVVIEAITNASCNDRNSSSEKGIVLSNEGNICKTAGLFDSRIDSQQDIEDTVKIDSDANQFEVNDEVGTKKRRQTRIKLQKDVNRLSGSKRKNQIQVQETRKLNLRSVVKTNGKIRASSVKTKSAGSSVKTSRTKVSPVQKKQTKTDEKEMIRFRTRAKNVSSKVVATSIREKKRLQSFSSSEDIRTACTVNAEAGTSPFINIIDTDCESPVKALLYKSPENLPLMQRASPKKQKTRKRNTMGCARALPYIFCSGERGPSWKCRNVDSLGEVQNITPSRRKQMRRESCSSHLAESPSQTSKLNSMHAREVTSGNGDCGLTHKTTYQHTSEERESSSPQLESMPSITTSIELSQERDAYQKPNSGLEKITLHGMDQRNIILSEDSLSFLEHANISELERQLRSMDGMYLDAATAAILSDEGEKSSNSTGENWSGATIHSDKEQISSTSTGESLHVNKQLSECLVDDVFRYKKMCRVSVAPCSSPSKREATKDFQFNGKSHLNVSSSSSEFLPSQDCQQSKSSDDRTTSDAQRIKFRRVNQLNNDTDECVDQIPISVIEAISSQNTVVKILHSAPSLKSDRGSKTEEIPFDPPTSVESGTLKDLAEKEKMDVKCGGFSYENSNTSSVGILFGNQEVILSEDCEKTTSKEKTETEEGDVKRGSKNESAAIPSLKESCLLLSESLNEINTNSNIKLDKFDSSVDSTVNTVYDWDDESEGSGPETCQLQFSELIDLLALNLTPDKNETIRVTSRLSASKKIKTNVEESSEDRKIMTRQSTRRKREKVDTEHPDSSANVVKEESSSQEQTRTVHLSKQLLDENIVEEMQVRAKSDNKPMKHRSEKKGNIEGSYQREETRGTKSVIQRRGKNTTYTPDNVTIMKEKGHISKDALEQVRRESKTSVVRSEVCAPGISRSKVLLSSDSKPKSPVKKKPRRIHPTRVGEVSLWGKNAAVGESMQERNHYISSREGKGGQSERSICSWSSASPGPLHIVESPKYIVSSPIIVTCTSLGSPCTFITLGEAQKPQSLTAKETITGKTSPTSKADTLTSAPNDTVRKCNSVCNSKFGEPSKGPASVTSFSVESESSLDANEKHSVERRRKARKMSSTLTSEMSLEIARCSDSELPVFSSHLQEVKSLISDNSEESVNSLRSIPPTPGKHLFISPPPVQSVATTAVPACTDMSVTTPRKILPVSDPLPFKKRKNFLSEPVRKKQVETLAKLKDVDVFLDKLHQ</sequence>
<feature type="compositionally biased region" description="Basic and acidic residues" evidence="1">
    <location>
        <begin position="2455"/>
        <end position="2464"/>
    </location>
</feature>
<feature type="compositionally biased region" description="Polar residues" evidence="1">
    <location>
        <begin position="936"/>
        <end position="954"/>
    </location>
</feature>
<evidence type="ECO:0000256" key="1">
    <source>
        <dbReference type="SAM" id="MobiDB-lite"/>
    </source>
</evidence>
<feature type="region of interest" description="Disordered" evidence="1">
    <location>
        <begin position="350"/>
        <end position="425"/>
    </location>
</feature>
<feature type="compositionally biased region" description="Low complexity" evidence="1">
    <location>
        <begin position="416"/>
        <end position="425"/>
    </location>
</feature>
<dbReference type="PROSITE" id="PS50896">
    <property type="entry name" value="LISH"/>
    <property type="match status" value="1"/>
</dbReference>
<feature type="compositionally biased region" description="Basic residues" evidence="1">
    <location>
        <begin position="2802"/>
        <end position="2811"/>
    </location>
</feature>
<feature type="compositionally biased region" description="Basic and acidic residues" evidence="1">
    <location>
        <begin position="1205"/>
        <end position="1223"/>
    </location>
</feature>
<feature type="compositionally biased region" description="Basic and acidic residues" evidence="1">
    <location>
        <begin position="458"/>
        <end position="477"/>
    </location>
</feature>
<feature type="compositionally biased region" description="Polar residues" evidence="1">
    <location>
        <begin position="367"/>
        <end position="385"/>
    </location>
</feature>
<feature type="compositionally biased region" description="Basic and acidic residues" evidence="1">
    <location>
        <begin position="2659"/>
        <end position="2677"/>
    </location>
</feature>